<sequence>MPREKKGQIRQLTTDRRKIVEQRAQSPVSLLPVDEGTTDASQPTKAQLIAAILDQPDMEFVDWKKLMGEGVVVKVHIRRVRFRKRLQFSDLGIHFGDAETAKAMQEVFRLGMKNLLTKEYLDRIEQIEYRARKLLIMYSYETIWGAFIPVTAYGEFRERLQNEELAYYAVRDEILSKYPDIKKQVLADYVQAAKSAYRILNNVNPEVLSERELKTEAYYLAGVRHAIRKILPTPEDIRQSFGFEISQTYIDLPVLAGEDADLSDVEAGKSTIEGVTGEEQRELRWRQWSTKDRQTMMRMMNEEVVRDARLQKQERIDAFFTKVVSQLRGLLYEATSNVLASLKKHEKLQPRSVVQLRNLVENLEMLNFYGDRDVERAMKLIENLIDRPHEDRNIELIEQRLGEIALVMRSTLLPLEYEFREEREEAEEATEWIEKLGIPSRPTRREVREARMSLGFTIPAWDDVREEREDEEGVGSPLLVGEAREERSW</sequence>
<feature type="region of interest" description="Disordered" evidence="1">
    <location>
        <begin position="466"/>
        <end position="489"/>
    </location>
</feature>
<gene>
    <name evidence="2" type="ORF">C5B42_01365</name>
</gene>
<dbReference type="EMBL" id="PSRQ01000020">
    <property type="protein sequence ID" value="PWU23893.1"/>
    <property type="molecule type" value="Genomic_DNA"/>
</dbReference>
<dbReference type="AlphaFoldDB" id="A0A317JQK9"/>
<dbReference type="Proteomes" id="UP000246104">
    <property type="component" value="Unassembled WGS sequence"/>
</dbReference>
<evidence type="ECO:0000256" key="1">
    <source>
        <dbReference type="SAM" id="MobiDB-lite"/>
    </source>
</evidence>
<accession>A0A317JQK9</accession>
<reference evidence="2 3" key="1">
    <citation type="submission" date="2018-02" db="EMBL/GenBank/DDBJ databases">
        <title>Genomic Reconstructions from Amazon Rainforest and Pasture Soil Reveal Novel Insights into the Physiology of Candidate Phyla in Tropical Sites.</title>
        <authorList>
            <person name="Kroeger M.E."/>
            <person name="Delmont T."/>
            <person name="Eren A.M."/>
            <person name="Guo J."/>
            <person name="Meyer K.M."/>
            <person name="Khan K."/>
            <person name="Rodrigues J.L.M."/>
            <person name="Bohannan B.J.M."/>
            <person name="Tringe S."/>
            <person name="Borges C.D."/>
            <person name="Tiedje J."/>
            <person name="Tsai S.M."/>
            <person name="Nusslein K."/>
        </authorList>
    </citation>
    <scope>NUCLEOTIDE SEQUENCE [LARGE SCALE GENOMIC DNA]</scope>
    <source>
        <strain evidence="2">Amazon FNV 2010 28 9</strain>
    </source>
</reference>
<evidence type="ECO:0000313" key="3">
    <source>
        <dbReference type="Proteomes" id="UP000246104"/>
    </source>
</evidence>
<name>A0A317JQK9_9BACT</name>
<proteinExistence type="predicted"/>
<evidence type="ECO:0000313" key="2">
    <source>
        <dbReference type="EMBL" id="PWU23893.1"/>
    </source>
</evidence>
<protein>
    <submittedName>
        <fullName evidence="2">Uncharacterized protein</fullName>
    </submittedName>
</protein>
<organism evidence="2 3">
    <name type="scientific">Candidatus Cerribacteria bacterium 'Amazon FNV 2010 28 9'</name>
    <dbReference type="NCBI Taxonomy" id="2081795"/>
    <lineage>
        <taxon>Bacteria</taxon>
        <taxon>Candidatus Cerribacteria</taxon>
    </lineage>
</organism>
<comment type="caution">
    <text evidence="2">The sequence shown here is derived from an EMBL/GenBank/DDBJ whole genome shotgun (WGS) entry which is preliminary data.</text>
</comment>